<accession>A0A0G2HKG4</accession>
<evidence type="ECO:0000313" key="3">
    <source>
        <dbReference type="Proteomes" id="UP000034680"/>
    </source>
</evidence>
<feature type="compositionally biased region" description="Basic and acidic residues" evidence="1">
    <location>
        <begin position="382"/>
        <end position="397"/>
    </location>
</feature>
<dbReference type="EMBL" id="LCUC01000155">
    <property type="protein sequence ID" value="KKY35523.1"/>
    <property type="molecule type" value="Genomic_DNA"/>
</dbReference>
<reference evidence="2 3" key="1">
    <citation type="submission" date="2015-05" db="EMBL/GenBank/DDBJ databases">
        <title>Distinctive expansion of gene families associated with plant cell wall degradation and secondary metabolism in the genomes of grapevine trunk pathogens.</title>
        <authorList>
            <person name="Lawrence D.P."/>
            <person name="Travadon R."/>
            <person name="Rolshausen P.E."/>
            <person name="Baumgartner K."/>
        </authorList>
    </citation>
    <scope>NUCLEOTIDE SEQUENCE [LARGE SCALE GENOMIC DNA]</scope>
    <source>
        <strain evidence="2">DA912</strain>
    </source>
</reference>
<proteinExistence type="predicted"/>
<comment type="caution">
    <text evidence="2">The sequence shown here is derived from an EMBL/GenBank/DDBJ whole genome shotgun (WGS) entry which is preliminary data.</text>
</comment>
<evidence type="ECO:0000313" key="2">
    <source>
        <dbReference type="EMBL" id="KKY35523.1"/>
    </source>
</evidence>
<dbReference type="Proteomes" id="UP000034680">
    <property type="component" value="Unassembled WGS sequence"/>
</dbReference>
<evidence type="ECO:0000256" key="1">
    <source>
        <dbReference type="SAM" id="MobiDB-lite"/>
    </source>
</evidence>
<keyword evidence="3" id="KW-1185">Reference proteome</keyword>
<protein>
    <submittedName>
        <fullName evidence="2">Uncharacterized protein</fullName>
    </submittedName>
</protein>
<feature type="region of interest" description="Disordered" evidence="1">
    <location>
        <begin position="382"/>
        <end position="445"/>
    </location>
</feature>
<gene>
    <name evidence="2" type="ORF">UCDDA912_g04484</name>
</gene>
<reference evidence="2 3" key="2">
    <citation type="submission" date="2015-05" db="EMBL/GenBank/DDBJ databases">
        <authorList>
            <person name="Morales-Cruz A."/>
            <person name="Amrine K.C."/>
            <person name="Cantu D."/>
        </authorList>
    </citation>
    <scope>NUCLEOTIDE SEQUENCE [LARGE SCALE GENOMIC DNA]</scope>
    <source>
        <strain evidence="2">DA912</strain>
    </source>
</reference>
<dbReference type="AlphaFoldDB" id="A0A0G2HKG4"/>
<sequence length="445" mass="46477">MATASAIAIAAAYHTTTDPRLYAYPYVHPAVHGLGLPTGSAYTQSSAPDQYEALLGRRLAPTPARLASRVLYVPSHNDKAAHLPVYDFTGDYREAVGDEPVGSSRFKTRLGLMPKPNGDGRGPSEVSYLVDFEPLERRRSLPSCPVASPGGTSPGTGTSRKGSLGAGAALVTRGTVSRRTLYGGAEVGLTIPPPQAPLADGDVAYTLTPSSTGAGFIPVAASFPLPPTAGRLGSSRNPWFTFTVPGLPDGDRTLQWQVHPAEHGLLRYTLVELGGRPSSSSGGCGAAAAGAPRDVGNWWEETGEGEGEGGRDGAGDGHEVPYSAAAERHEHRIRAIYHNVGLGFSLSQPFSEGALLLQDGLDPELEAIVVASLLGLLWRARGEESRPRKNSKGDGPPRKGSKSSEAGTPPARRQGISAANAGEDAPLPARPARRKSLIGKILGKK</sequence>
<feature type="compositionally biased region" description="Low complexity" evidence="1">
    <location>
        <begin position="148"/>
        <end position="159"/>
    </location>
</feature>
<organism evidence="2 3">
    <name type="scientific">Diaporthe ampelina</name>
    <dbReference type="NCBI Taxonomy" id="1214573"/>
    <lineage>
        <taxon>Eukaryota</taxon>
        <taxon>Fungi</taxon>
        <taxon>Dikarya</taxon>
        <taxon>Ascomycota</taxon>
        <taxon>Pezizomycotina</taxon>
        <taxon>Sordariomycetes</taxon>
        <taxon>Sordariomycetidae</taxon>
        <taxon>Diaporthales</taxon>
        <taxon>Diaporthaceae</taxon>
        <taxon>Diaporthe</taxon>
    </lineage>
</organism>
<name>A0A0G2HKG4_9PEZI</name>
<feature type="compositionally biased region" description="Basic residues" evidence="1">
    <location>
        <begin position="431"/>
        <end position="445"/>
    </location>
</feature>
<feature type="compositionally biased region" description="Basic and acidic residues" evidence="1">
    <location>
        <begin position="308"/>
        <end position="319"/>
    </location>
</feature>
<feature type="region of interest" description="Disordered" evidence="1">
    <location>
        <begin position="140"/>
        <end position="166"/>
    </location>
</feature>
<dbReference type="OrthoDB" id="5212373at2759"/>
<feature type="region of interest" description="Disordered" evidence="1">
    <location>
        <begin position="296"/>
        <end position="319"/>
    </location>
</feature>
<dbReference type="STRING" id="1214573.A0A0G2HKG4"/>